<protein>
    <submittedName>
        <fullName evidence="1">Pheromone A receptor-domain-containing protein</fullName>
    </submittedName>
</protein>
<name>A0ACC0UEI6_9AGAM</name>
<dbReference type="Proteomes" id="UP001207468">
    <property type="component" value="Unassembled WGS sequence"/>
</dbReference>
<dbReference type="EMBL" id="JAGFNK010000053">
    <property type="protein sequence ID" value="KAI9509917.1"/>
    <property type="molecule type" value="Genomic_DNA"/>
</dbReference>
<evidence type="ECO:0000313" key="2">
    <source>
        <dbReference type="Proteomes" id="UP001207468"/>
    </source>
</evidence>
<proteinExistence type="predicted"/>
<evidence type="ECO:0000313" key="1">
    <source>
        <dbReference type="EMBL" id="KAI9509917.1"/>
    </source>
</evidence>
<comment type="caution">
    <text evidence="1">The sequence shown here is derived from an EMBL/GenBank/DDBJ whole genome shotgun (WGS) entry which is preliminary data.</text>
</comment>
<sequence length="542" mass="59686">MGAELPVFSFLSLSLLVLILPAQVHYDNIPSASIIAWLFVSNLIHATNSVFWFGNQAEHAATWCDISSVVLLGAMVALPGSLLCISRRLEAMTSFRDYEQRQTRTYETAFEVAMCFLAPILYMSLHTIVQDHRFVVLEDFGCQAAVHDSLPALIIVWVPPLCISMIGILFCISATINVGKSHYNSRDHFPCTPEMTSSLFIRRIIFAISGMLYLAVVYVYALSSITSSGLSPWISISQTRSQISQVEVVPLHSPTGMQSKLIWWFIPIWSLILFVLSVLSGEIQRGYRTTFTWLSQRLKKDLLPIHMKSSSKRVTAPVHLLRSGWDHDLDLRSPVGSFRSNRFSFFKKTDSTRASSPSPPPPEEEAVFAQATHTYLASSTAQQLCLPSPPPATRLPNHSTFAFIPNQSRGGTPTFPQRAMDVDPIIPGSPNSPIFSPDTWPKPPLGLPSSVSPRDTTVFTDLRPSSPLSTRSSIGSTIVDALGAIPTHLRDAPFDVNGPGVTTVPASQGARGLVQHRPSTRKGSRKNDMIYMTVVHETVSGP</sequence>
<gene>
    <name evidence="1" type="ORF">F5148DRAFT_678361</name>
</gene>
<organism evidence="1 2">
    <name type="scientific">Russula earlei</name>
    <dbReference type="NCBI Taxonomy" id="71964"/>
    <lineage>
        <taxon>Eukaryota</taxon>
        <taxon>Fungi</taxon>
        <taxon>Dikarya</taxon>
        <taxon>Basidiomycota</taxon>
        <taxon>Agaricomycotina</taxon>
        <taxon>Agaricomycetes</taxon>
        <taxon>Russulales</taxon>
        <taxon>Russulaceae</taxon>
        <taxon>Russula</taxon>
    </lineage>
</organism>
<keyword evidence="2" id="KW-1185">Reference proteome</keyword>
<keyword evidence="1" id="KW-0675">Receptor</keyword>
<accession>A0ACC0UEI6</accession>
<reference evidence="1" key="1">
    <citation type="submission" date="2021-03" db="EMBL/GenBank/DDBJ databases">
        <title>Evolutionary priming and transition to the ectomycorrhizal habit in an iconic lineage of mushroom-forming fungi: is preadaptation a requirement?</title>
        <authorList>
            <consortium name="DOE Joint Genome Institute"/>
            <person name="Looney B.P."/>
            <person name="Miyauchi S."/>
            <person name="Morin E."/>
            <person name="Drula E."/>
            <person name="Courty P.E."/>
            <person name="Chicoki N."/>
            <person name="Fauchery L."/>
            <person name="Kohler A."/>
            <person name="Kuo A."/>
            <person name="LaButti K."/>
            <person name="Pangilinan J."/>
            <person name="Lipzen A."/>
            <person name="Riley R."/>
            <person name="Andreopoulos W."/>
            <person name="He G."/>
            <person name="Johnson J."/>
            <person name="Barry K.W."/>
            <person name="Grigoriev I.V."/>
            <person name="Nagy L."/>
            <person name="Hibbett D."/>
            <person name="Henrissat B."/>
            <person name="Matheny P.B."/>
            <person name="Labbe J."/>
            <person name="Martin A.F."/>
        </authorList>
    </citation>
    <scope>NUCLEOTIDE SEQUENCE</scope>
    <source>
        <strain evidence="1">BPL698</strain>
    </source>
</reference>